<feature type="transmembrane region" description="Helical" evidence="1">
    <location>
        <begin position="52"/>
        <end position="71"/>
    </location>
</feature>
<evidence type="ECO:0000313" key="3">
    <source>
        <dbReference type="EMBL" id="UWZ77886.1"/>
    </source>
</evidence>
<name>A0ABY5ZKV9_9BACT</name>
<organism evidence="3 4">
    <name type="scientific">Geoalkalibacter halelectricus</name>
    <dbReference type="NCBI Taxonomy" id="2847045"/>
    <lineage>
        <taxon>Bacteria</taxon>
        <taxon>Pseudomonadati</taxon>
        <taxon>Thermodesulfobacteriota</taxon>
        <taxon>Desulfuromonadia</taxon>
        <taxon>Desulfuromonadales</taxon>
        <taxon>Geoalkalibacteraceae</taxon>
        <taxon>Geoalkalibacter</taxon>
    </lineage>
</organism>
<evidence type="ECO:0000256" key="1">
    <source>
        <dbReference type="SAM" id="Phobius"/>
    </source>
</evidence>
<feature type="transmembrane region" description="Helical" evidence="1">
    <location>
        <begin position="538"/>
        <end position="556"/>
    </location>
</feature>
<protein>
    <submittedName>
        <fullName evidence="3">TransglutaminaseTgpA domain-containing protein</fullName>
    </submittedName>
</protein>
<feature type="transmembrane region" description="Helical" evidence="1">
    <location>
        <begin position="77"/>
        <end position="95"/>
    </location>
</feature>
<keyword evidence="1" id="KW-1133">Transmembrane helix</keyword>
<dbReference type="Pfam" id="PF11992">
    <property type="entry name" value="TgpA_N"/>
    <property type="match status" value="1"/>
</dbReference>
<feature type="transmembrane region" description="Helical" evidence="1">
    <location>
        <begin position="7"/>
        <end position="23"/>
    </location>
</feature>
<gene>
    <name evidence="3" type="ORF">L9S41_09235</name>
</gene>
<dbReference type="RefSeq" id="WP_260746234.1">
    <property type="nucleotide sequence ID" value="NZ_CP092109.1"/>
</dbReference>
<dbReference type="SMART" id="SM00460">
    <property type="entry name" value="TGc"/>
    <property type="match status" value="1"/>
</dbReference>
<dbReference type="InterPro" id="IPR002931">
    <property type="entry name" value="Transglutaminase-like"/>
</dbReference>
<sequence>MMRVKTVLHGLSALIALLGYLVLAPHLDPLPLLAFPLLLVLALLGEARGLRLLPNWAVNAAGVAAFALYVPQLSPTHLVPAVNILALLLGLRLLGDQSPRQLLQLYVLALFALAGSTLFDLSPRFALYLFTQFLAVALALVLLCFVRSAPDLYLNRAQWRRLLGSAWLLPGLALPLAAALFLVLPRTQVPLWNVLNQQGQATAGYTERVQPGAAPAIATGTALVLRAEMQALAPEDLYWRGTVLNQFDGSAWERRPPPGRAVETPAAGNQVTQRIFPEPTSQPVVFALDTPLSIHGLAAESSPDRVFSGRRRAHQRLSYEAVSTLGRVLVPQVRPPHDFYVQLPADLPPRLRDLAAEIYADAPSAEERLSRLRRYFAEGGFRYSTSDLPTGSDPLGRFLLEERAGHCEFFASAFAVLLRLGDIPARLVGGYYGGDYNEMGGYYLVRENRAHVWVEVLREGVGWERLDPSVYAVNYESALRGPPPGGWRRSLHMGLDTLEHFWSVTLLTFDLERQIQALRQTRGTLRDLSWDMERTRRWGATATLVLVVAGGLGLLWRRRRREDGDALLRAFLGQARRRLGLRRLPPHWGLYDIAAQLDNAAARRFVAVYAAALYGEQPLSQAQRRELQGLLRTMKKSPQRNSRR</sequence>
<dbReference type="SUPFAM" id="SSF54001">
    <property type="entry name" value="Cysteine proteinases"/>
    <property type="match status" value="1"/>
</dbReference>
<dbReference type="InterPro" id="IPR038765">
    <property type="entry name" value="Papain-like_cys_pep_sf"/>
</dbReference>
<evidence type="ECO:0000313" key="4">
    <source>
        <dbReference type="Proteomes" id="UP001060414"/>
    </source>
</evidence>
<feature type="transmembrane region" description="Helical" evidence="1">
    <location>
        <begin position="102"/>
        <end position="119"/>
    </location>
</feature>
<dbReference type="PANTHER" id="PTHR42736:SF1">
    <property type="entry name" value="PROTEIN-GLUTAMINE GAMMA-GLUTAMYLTRANSFERASE"/>
    <property type="match status" value="1"/>
</dbReference>
<proteinExistence type="predicted"/>
<dbReference type="InterPro" id="IPR021878">
    <property type="entry name" value="TgpA_N"/>
</dbReference>
<feature type="transmembrane region" description="Helical" evidence="1">
    <location>
        <begin position="29"/>
        <end position="45"/>
    </location>
</feature>
<reference evidence="3" key="1">
    <citation type="journal article" date="2022" name="Environ. Microbiol.">
        <title>Geoalkalibacter halelectricus SAP #1 sp. nov. possessing extracellular electron transfer and mineral#reducing capabilities from a haloalkaline environment.</title>
        <authorList>
            <person name="Yadav S."/>
            <person name="Singh R."/>
            <person name="Sundharam S.S."/>
            <person name="Chaudhary S."/>
            <person name="Krishnamurthi S."/>
            <person name="Patil S.A."/>
        </authorList>
    </citation>
    <scope>NUCLEOTIDE SEQUENCE</scope>
    <source>
        <strain evidence="3">SAP-1</strain>
    </source>
</reference>
<feature type="transmembrane region" description="Helical" evidence="1">
    <location>
        <begin position="166"/>
        <end position="184"/>
    </location>
</feature>
<accession>A0ABY5ZKV9</accession>
<feature type="domain" description="Transglutaminase-like" evidence="2">
    <location>
        <begin position="399"/>
        <end position="470"/>
    </location>
</feature>
<keyword evidence="1" id="KW-0812">Transmembrane</keyword>
<keyword evidence="1" id="KW-0472">Membrane</keyword>
<dbReference type="InterPro" id="IPR052901">
    <property type="entry name" value="Bact_TGase-like"/>
</dbReference>
<dbReference type="Gene3D" id="3.10.620.30">
    <property type="match status" value="1"/>
</dbReference>
<keyword evidence="4" id="KW-1185">Reference proteome</keyword>
<dbReference type="PANTHER" id="PTHR42736">
    <property type="entry name" value="PROTEIN-GLUTAMINE GAMMA-GLUTAMYLTRANSFERASE"/>
    <property type="match status" value="1"/>
</dbReference>
<dbReference type="EMBL" id="CP092109">
    <property type="protein sequence ID" value="UWZ77886.1"/>
    <property type="molecule type" value="Genomic_DNA"/>
</dbReference>
<feature type="transmembrane region" description="Helical" evidence="1">
    <location>
        <begin position="125"/>
        <end position="146"/>
    </location>
</feature>
<dbReference type="Pfam" id="PF01841">
    <property type="entry name" value="Transglut_core"/>
    <property type="match status" value="1"/>
</dbReference>
<evidence type="ECO:0000259" key="2">
    <source>
        <dbReference type="SMART" id="SM00460"/>
    </source>
</evidence>
<dbReference type="Proteomes" id="UP001060414">
    <property type="component" value="Chromosome"/>
</dbReference>